<keyword evidence="1" id="KW-0732">Signal</keyword>
<dbReference type="RefSeq" id="WP_188626420.1">
    <property type="nucleotide sequence ID" value="NZ_BMIL01000005.1"/>
</dbReference>
<evidence type="ECO:0000256" key="1">
    <source>
        <dbReference type="SAM" id="SignalP"/>
    </source>
</evidence>
<sequence>MRKRLLNSFLFTCIIVITTANSALFGQALQTPAKEDFKIRVVADKLSDPWSIIYGPDDQLWVTESKNYKVWRIDPLSGRKTQLLDLAGERGFPRYDQLDDKQDGGKPWPQGGLMGMALHPNLLRGKPYVYLTYVYDFKGAKAQGDGGLPAYKGYHFTGRLVRYTYDKAAGHLVEPIVLCDSIPASSDHNGGRLLIAPVNGKPYLYYSIGDMGAGQFANGGRQNKAQDRNSYEGKILRFNTEADGDKGAFDKWIPNDNPFNAGKQNAVWSKGHRNPQGLTYGVVNGKGMLYSVEHGPYGDDEINLIERGGNYGHPLIIGYNDGNYDGMAASVSDHAEIPGKWHTSYPLIASEKSSATKIGSAYRDPLKSMYAIPHERLTALFSKLVKGEEQHWEAYGPSSIKLYSSDGIPGWKNSLLITTLKGAALLRFKLNSEGRIIGEEPQVYVKGKVRYRDLAISPDGKKIYLSADNGAVSSGPSEQHTDEVSYKGCILELTYSQ</sequence>
<dbReference type="Pfam" id="PF07995">
    <property type="entry name" value="GSDH"/>
    <property type="match status" value="2"/>
</dbReference>
<dbReference type="InterPro" id="IPR011042">
    <property type="entry name" value="6-blade_b-propeller_TolB-like"/>
</dbReference>
<dbReference type="Proteomes" id="UP000651668">
    <property type="component" value="Unassembled WGS sequence"/>
</dbReference>
<evidence type="ECO:0000313" key="3">
    <source>
        <dbReference type="EMBL" id="GGC63679.1"/>
    </source>
</evidence>
<feature type="domain" description="Glucose/Sorbosone dehydrogenase" evidence="2">
    <location>
        <begin position="394"/>
        <end position="469"/>
    </location>
</feature>
<dbReference type="InterPro" id="IPR011041">
    <property type="entry name" value="Quinoprot_gluc/sorb_DH_b-prop"/>
</dbReference>
<accession>A0A916U7Y9</accession>
<organism evidence="3 4">
    <name type="scientific">Pedobacter quisquiliarum</name>
    <dbReference type="NCBI Taxonomy" id="1834438"/>
    <lineage>
        <taxon>Bacteria</taxon>
        <taxon>Pseudomonadati</taxon>
        <taxon>Bacteroidota</taxon>
        <taxon>Sphingobacteriia</taxon>
        <taxon>Sphingobacteriales</taxon>
        <taxon>Sphingobacteriaceae</taxon>
        <taxon>Pedobacter</taxon>
    </lineage>
</organism>
<dbReference type="InterPro" id="IPR012938">
    <property type="entry name" value="Glc/Sorbosone_DH"/>
</dbReference>
<dbReference type="AlphaFoldDB" id="A0A916U7Y9"/>
<dbReference type="SUPFAM" id="SSF50952">
    <property type="entry name" value="Soluble quinoprotein glucose dehydrogenase"/>
    <property type="match status" value="1"/>
</dbReference>
<feature type="signal peptide" evidence="1">
    <location>
        <begin position="1"/>
        <end position="22"/>
    </location>
</feature>
<dbReference type="Gene3D" id="2.120.10.30">
    <property type="entry name" value="TolB, C-terminal domain"/>
    <property type="match status" value="1"/>
</dbReference>
<reference evidence="3" key="2">
    <citation type="submission" date="2020-09" db="EMBL/GenBank/DDBJ databases">
        <authorList>
            <person name="Sun Q."/>
            <person name="Zhou Y."/>
        </authorList>
    </citation>
    <scope>NUCLEOTIDE SEQUENCE</scope>
    <source>
        <strain evidence="3">CGMCC 1.15343</strain>
    </source>
</reference>
<feature type="domain" description="Glucose/Sorbosone dehydrogenase" evidence="2">
    <location>
        <begin position="47"/>
        <end position="330"/>
    </location>
</feature>
<dbReference type="EMBL" id="BMIL01000005">
    <property type="protein sequence ID" value="GGC63679.1"/>
    <property type="molecule type" value="Genomic_DNA"/>
</dbReference>
<feature type="chain" id="PRO_5038045971" evidence="1">
    <location>
        <begin position="23"/>
        <end position="497"/>
    </location>
</feature>
<evidence type="ECO:0000259" key="2">
    <source>
        <dbReference type="Pfam" id="PF07995"/>
    </source>
</evidence>
<evidence type="ECO:0000313" key="4">
    <source>
        <dbReference type="Proteomes" id="UP000651668"/>
    </source>
</evidence>
<dbReference type="PANTHER" id="PTHR19328:SF13">
    <property type="entry name" value="HIPL1 PROTEIN"/>
    <property type="match status" value="1"/>
</dbReference>
<name>A0A916U7Y9_9SPHI</name>
<proteinExistence type="predicted"/>
<protein>
    <submittedName>
        <fullName evidence="3">Quinoprotein glucose dehydrogenase</fullName>
    </submittedName>
</protein>
<dbReference type="PANTHER" id="PTHR19328">
    <property type="entry name" value="HEDGEHOG-INTERACTING PROTEIN"/>
    <property type="match status" value="1"/>
</dbReference>
<reference evidence="3" key="1">
    <citation type="journal article" date="2014" name="Int. J. Syst. Evol. Microbiol.">
        <title>Complete genome sequence of Corynebacterium casei LMG S-19264T (=DSM 44701T), isolated from a smear-ripened cheese.</title>
        <authorList>
            <consortium name="US DOE Joint Genome Institute (JGI-PGF)"/>
            <person name="Walter F."/>
            <person name="Albersmeier A."/>
            <person name="Kalinowski J."/>
            <person name="Ruckert C."/>
        </authorList>
    </citation>
    <scope>NUCLEOTIDE SEQUENCE</scope>
    <source>
        <strain evidence="3">CGMCC 1.15343</strain>
    </source>
</reference>
<keyword evidence="4" id="KW-1185">Reference proteome</keyword>
<gene>
    <name evidence="3" type="primary">gdhB</name>
    <name evidence="3" type="ORF">GCM10011387_16660</name>
</gene>
<comment type="caution">
    <text evidence="3">The sequence shown here is derived from an EMBL/GenBank/DDBJ whole genome shotgun (WGS) entry which is preliminary data.</text>
</comment>